<protein>
    <submittedName>
        <fullName evidence="1">Uncharacterized protein</fullName>
    </submittedName>
</protein>
<comment type="caution">
    <text evidence="1">The sequence shown here is derived from an EMBL/GenBank/DDBJ whole genome shotgun (WGS) entry which is preliminary data.</text>
</comment>
<dbReference type="RefSeq" id="WP_137449192.1">
    <property type="nucleotide sequence ID" value="NZ_SZZH01000001.1"/>
</dbReference>
<proteinExistence type="predicted"/>
<gene>
    <name evidence="1" type="ORF">FDO65_10205</name>
</gene>
<dbReference type="EMBL" id="SZZH01000001">
    <property type="protein sequence ID" value="TKV61887.1"/>
    <property type="molecule type" value="Genomic_DNA"/>
</dbReference>
<keyword evidence="2" id="KW-1185">Reference proteome</keyword>
<reference evidence="1 2" key="1">
    <citation type="submission" date="2019-05" db="EMBL/GenBank/DDBJ databases">
        <title>Nakamurella sp. N5BH11, whole genome shotgun sequence.</title>
        <authorList>
            <person name="Tuo L."/>
        </authorList>
    </citation>
    <scope>NUCLEOTIDE SEQUENCE [LARGE SCALE GENOMIC DNA]</scope>
    <source>
        <strain evidence="1 2">N5BH11</strain>
    </source>
</reference>
<accession>A0A4U6QMI2</accession>
<organism evidence="1 2">
    <name type="scientific">Nakamurella flava</name>
    <dbReference type="NCBI Taxonomy" id="2576308"/>
    <lineage>
        <taxon>Bacteria</taxon>
        <taxon>Bacillati</taxon>
        <taxon>Actinomycetota</taxon>
        <taxon>Actinomycetes</taxon>
        <taxon>Nakamurellales</taxon>
        <taxon>Nakamurellaceae</taxon>
        <taxon>Nakamurella</taxon>
    </lineage>
</organism>
<sequence>MVATIIRTHEPSTQADGATVLAGTPAHNWSRLNSGDVGTGASFTYATDDGDKVYQLSQGSTGTIWAYDTWTGAQGDFAIQFEIEFDNLPSTTCTLFQLFSDDAYGSGAVNLNIQLAAGSPAGRMRIRNNATSTDFTAPAAITAGVRYLVQFRYQASAQTATLNVYVKGSATPATVLSGSPATQQPLSVTASVPTATQVNSMRGGVGTASTGLSYKLKKVIIGYGDWIARTDVAAPTATISRGHQERQMYPAGYSTPGVPLQWTAAISGDTIASATITWQLKPDGAADPAISGAPTGIGSANVTVNSTAVLPSVGYYRALLTVTPNGGGAATTSTLAFGIYPAPKTPTIVQEVILDGVTVFGGPPNTAAGAKTALTDGDLATGLEFLLSSASKARVRFGPVGPTGLDYKAVHDLVGGGSYGRKFTWMTDDGTVIFSYTRSGITAQTSETYGFPQDALTAIAAAGPNDVKRYGLMVDIENVA</sequence>
<evidence type="ECO:0000313" key="1">
    <source>
        <dbReference type="EMBL" id="TKV61887.1"/>
    </source>
</evidence>
<evidence type="ECO:0000313" key="2">
    <source>
        <dbReference type="Proteomes" id="UP000306985"/>
    </source>
</evidence>
<dbReference type="AlphaFoldDB" id="A0A4U6QMI2"/>
<dbReference type="Proteomes" id="UP000306985">
    <property type="component" value="Unassembled WGS sequence"/>
</dbReference>
<name>A0A4U6QMI2_9ACTN</name>